<dbReference type="InterPro" id="IPR013320">
    <property type="entry name" value="ConA-like_dom_sf"/>
</dbReference>
<dbReference type="Gene3D" id="2.60.120.200">
    <property type="match status" value="1"/>
</dbReference>
<dbReference type="SUPFAM" id="SSF48208">
    <property type="entry name" value="Six-hairpin glycosidases"/>
    <property type="match status" value="1"/>
</dbReference>
<organism evidence="4 5">
    <name type="scientific">Saccharomonospora cyanea NA-134</name>
    <dbReference type="NCBI Taxonomy" id="882082"/>
    <lineage>
        <taxon>Bacteria</taxon>
        <taxon>Bacillati</taxon>
        <taxon>Actinomycetota</taxon>
        <taxon>Actinomycetes</taxon>
        <taxon>Pseudonocardiales</taxon>
        <taxon>Pseudonocardiaceae</taxon>
        <taxon>Saccharomonospora</taxon>
    </lineage>
</organism>
<dbReference type="Pfam" id="PF13385">
    <property type="entry name" value="Laminin_G_3"/>
    <property type="match status" value="1"/>
</dbReference>
<gene>
    <name evidence="4" type="ORF">SaccyDRAFT_3113</name>
</gene>
<dbReference type="Gene3D" id="2.60.40.10">
    <property type="entry name" value="Immunoglobulins"/>
    <property type="match status" value="1"/>
</dbReference>
<dbReference type="InterPro" id="IPR012341">
    <property type="entry name" value="6hp_glycosidase-like_sf"/>
</dbReference>
<dbReference type="GO" id="GO:0004560">
    <property type="term" value="F:alpha-L-fucosidase activity"/>
    <property type="evidence" value="ECO:0007669"/>
    <property type="project" value="TreeGrafter"/>
</dbReference>
<protein>
    <submittedName>
        <fullName evidence="4">Alpha-galactosidase family protein</fullName>
    </submittedName>
</protein>
<dbReference type="STRING" id="882082.SaccyDRAFT_3113"/>
<sequence>MIERGRARPTRPPWYRAAVTATTLTVATAGLPALGMTAGAETSDVRESHEDLTLWYDEPASDWESEILPIGSGALGAGVFGGVATERLQFNEKTLWTGGPGSAGYDFGNWKEPRPGAIEEVQERIDAEQRVDPEWVASKLGQPKQGYGAYQTFGEVRVSGAEPQEVTDYRRYLDIADAVAGVSYEADGVRHTREYFATAADDVIVARFSGDETGAVDVTVGVTAPDNRSKNVTAKDGRITFAGALDDNGLRYEAQLQVLTEGGSRTDNPDGSVTVADADTMTLVLAAGTDYSDEYPAYRGDDPHAAVTERVDAAVAEGYDALRAAHVADHRELFDRVSLDLGQRMPDLPTDELLARYRDGGLAAEERRALEALYFQYGRYLLIASSRPGSLPANLQGVWNDSTSPPWSADYHVNINLQMNYWPAEVTNLSETTDPLFDYVDSLVAPGEVTAREMFDNRGWVVHNETTPFGYTGVHDWATAFWFPEAGAWLAQSYWEHYLFTRDETFLRERAYPMLKSLSQFWIDELVTDPRDGKLVVNPSYSPEQGDFSAGASMSQQIVWDLLTSTAEAAELVGGEEAFRSELAGTLAELDPGLRVGSWGQLQEWKEDWDDPNNQHRHVSHLFALHPGRQIDPYSEPEYVEAAERSLIARGDGGTGWSKAWKINFWARLLDGDHAHKMLSELLSHSTLPNLWDTHPPFQIDGNFGATAGVAEMLVQSHRGVVDVLPALPGEWSTGSVSGLRARGDVTVDVDWANGVATRVALEAGRDGQLKVRSGLFAGRFRVVDAETGRTVDVKRDGQEITIDAKAGRTYVATTRVEVALSAPDRVEDGTPFTVTATVAAADRTVPASRLGLTVPEGWTVTPAEHALRPVKAGRSTTVSFEVVPKAGEGDTARVRAVLHGDGWQASAARIVHIEPLPPCTPASGGVLLVAWDPEKGAVMTDASPYGRDARVEGEVTYTEEAPTESGLVLDGRTHLRSEPITLGFLREATFAAEVKVTSSGSYRRLFDWQPSGDPGDDGVLVDLTPANTVRFIGAGRNVTTDAVVPTGRFVDLVVTMSDNGEIVVYVDGERAGSARVPDDGINGCATRELRFAADQNGGQRLTGVVDRMAVIAESLSVSEIASWKERAFG</sequence>
<dbReference type="InterPro" id="IPR049053">
    <property type="entry name" value="AFCA-like_C"/>
</dbReference>
<dbReference type="Pfam" id="PF14498">
    <property type="entry name" value="Glyco_hyd_65N_2"/>
    <property type="match status" value="1"/>
</dbReference>
<dbReference type="EMBL" id="CM001440">
    <property type="protein sequence ID" value="EHR61952.1"/>
    <property type="molecule type" value="Genomic_DNA"/>
</dbReference>
<dbReference type="InterPro" id="IPR013783">
    <property type="entry name" value="Ig-like_fold"/>
</dbReference>
<dbReference type="InterPro" id="IPR054363">
    <property type="entry name" value="GH95_cat"/>
</dbReference>
<dbReference type="Proteomes" id="UP000002791">
    <property type="component" value="Chromosome"/>
</dbReference>
<evidence type="ECO:0000259" key="1">
    <source>
        <dbReference type="Pfam" id="PF14498"/>
    </source>
</evidence>
<dbReference type="OrthoDB" id="9802600at2"/>
<dbReference type="InterPro" id="IPR008928">
    <property type="entry name" value="6-hairpin_glycosidase_sf"/>
</dbReference>
<dbReference type="GO" id="GO:0005975">
    <property type="term" value="P:carbohydrate metabolic process"/>
    <property type="evidence" value="ECO:0007669"/>
    <property type="project" value="InterPro"/>
</dbReference>
<accession>H5XKV7</accession>
<name>H5XKV7_9PSEU</name>
<dbReference type="InterPro" id="IPR027414">
    <property type="entry name" value="GH95_N_dom"/>
</dbReference>
<dbReference type="AlphaFoldDB" id="H5XKV7"/>
<evidence type="ECO:0000259" key="2">
    <source>
        <dbReference type="Pfam" id="PF21307"/>
    </source>
</evidence>
<dbReference type="eggNOG" id="COG1554">
    <property type="taxonomic scope" value="Bacteria"/>
</dbReference>
<dbReference type="HOGENOM" id="CLU_004617_2_0_11"/>
<reference evidence="4 5" key="1">
    <citation type="submission" date="2011-11" db="EMBL/GenBank/DDBJ databases">
        <title>The Noncontiguous Finished sequence of Saccharomonospora cyanea NA-134.</title>
        <authorList>
            <consortium name="US DOE Joint Genome Institute"/>
            <person name="Lucas S."/>
            <person name="Han J."/>
            <person name="Lapidus A."/>
            <person name="Cheng J.-F."/>
            <person name="Goodwin L."/>
            <person name="Pitluck S."/>
            <person name="Peters L."/>
            <person name="Ovchinnikova G."/>
            <person name="Lu M."/>
            <person name="Detter J.C."/>
            <person name="Han C."/>
            <person name="Tapia R."/>
            <person name="Land M."/>
            <person name="Hauser L."/>
            <person name="Kyrpides N."/>
            <person name="Ivanova N."/>
            <person name="Pagani I."/>
            <person name="Brambilla E.-M."/>
            <person name="Klenk H.-P."/>
            <person name="Woyke T."/>
        </authorList>
    </citation>
    <scope>NUCLEOTIDE SEQUENCE [LARGE SCALE GENOMIC DNA]</scope>
    <source>
        <strain evidence="4 5">NA-134</strain>
    </source>
</reference>
<dbReference type="PANTHER" id="PTHR31084">
    <property type="entry name" value="ALPHA-L-FUCOSIDASE 2"/>
    <property type="match status" value="1"/>
</dbReference>
<feature type="domain" description="Alpha fucosidase A-like C-terminal" evidence="2">
    <location>
        <begin position="716"/>
        <end position="812"/>
    </location>
</feature>
<evidence type="ECO:0000313" key="4">
    <source>
        <dbReference type="EMBL" id="EHR61952.1"/>
    </source>
</evidence>
<dbReference type="SUPFAM" id="SSF49899">
    <property type="entry name" value="Concanavalin A-like lectins/glucanases"/>
    <property type="match status" value="1"/>
</dbReference>
<evidence type="ECO:0000259" key="3">
    <source>
        <dbReference type="Pfam" id="PF22124"/>
    </source>
</evidence>
<feature type="domain" description="Glycosyl hydrolase family 95 N-terminal" evidence="1">
    <location>
        <begin position="54"/>
        <end position="293"/>
    </location>
</feature>
<evidence type="ECO:0000313" key="5">
    <source>
        <dbReference type="Proteomes" id="UP000002791"/>
    </source>
</evidence>
<dbReference type="PANTHER" id="PTHR31084:SF19">
    <property type="entry name" value="GLYCOSYL HYDROLASE FAMILY 95 N-TERMINAL DOMAIN-CONTAINING PROTEIN"/>
    <property type="match status" value="1"/>
</dbReference>
<keyword evidence="5" id="KW-1185">Reference proteome</keyword>
<feature type="domain" description="Glycosyl hydrolase family 95 catalytic" evidence="3">
    <location>
        <begin position="318"/>
        <end position="714"/>
    </location>
</feature>
<dbReference type="Pfam" id="PF22124">
    <property type="entry name" value="Glyco_hydro_95_cat"/>
    <property type="match status" value="1"/>
</dbReference>
<proteinExistence type="predicted"/>
<dbReference type="Pfam" id="PF21307">
    <property type="entry name" value="Glyco_hydro_95_C"/>
    <property type="match status" value="1"/>
</dbReference>
<dbReference type="Gene3D" id="1.50.10.10">
    <property type="match status" value="1"/>
</dbReference>